<dbReference type="AlphaFoldDB" id="A0AAI8MZ14"/>
<organism evidence="2 3">
    <name type="scientific">Bacillus siamensis</name>
    <dbReference type="NCBI Taxonomy" id="659243"/>
    <lineage>
        <taxon>Bacteria</taxon>
        <taxon>Bacillati</taxon>
        <taxon>Bacillota</taxon>
        <taxon>Bacilli</taxon>
        <taxon>Bacillales</taxon>
        <taxon>Bacillaceae</taxon>
        <taxon>Bacillus</taxon>
        <taxon>Bacillus amyloliquefaciens group</taxon>
    </lineage>
</organism>
<feature type="region of interest" description="Disordered" evidence="1">
    <location>
        <begin position="1"/>
        <end position="61"/>
    </location>
</feature>
<sequence>MTFHQDASLNKAEGKTKGLSHSLSENQSLRGDDLHVKRKQLQYPAADQRRQRSDRHDTAQP</sequence>
<evidence type="ECO:0000313" key="3">
    <source>
        <dbReference type="Proteomes" id="UP000234366"/>
    </source>
</evidence>
<evidence type="ECO:0000313" key="2">
    <source>
        <dbReference type="EMBL" id="AUJ76031.1"/>
    </source>
</evidence>
<dbReference type="Proteomes" id="UP000234366">
    <property type="component" value="Chromosome"/>
</dbReference>
<evidence type="ECO:0000256" key="1">
    <source>
        <dbReference type="SAM" id="MobiDB-lite"/>
    </source>
</evidence>
<feature type="compositionally biased region" description="Polar residues" evidence="1">
    <location>
        <begin position="19"/>
        <end position="29"/>
    </location>
</feature>
<dbReference type="EMBL" id="CP025001">
    <property type="protein sequence ID" value="AUJ76031.1"/>
    <property type="molecule type" value="Genomic_DNA"/>
</dbReference>
<proteinExistence type="predicted"/>
<reference evidence="2 3" key="1">
    <citation type="submission" date="2017-11" db="EMBL/GenBank/DDBJ databases">
        <title>Genome sequence and genome mining of multiple bioactive secondary metabolites from a deep sea-derived Bacillus siamensis SCSIO 05746.</title>
        <authorList>
            <person name="Pan H.-Q."/>
            <person name="Ju J.-H."/>
        </authorList>
    </citation>
    <scope>NUCLEOTIDE SEQUENCE [LARGE SCALE GENOMIC DNA]</scope>
    <source>
        <strain evidence="2 3">SCSIO 05746</strain>
    </source>
</reference>
<keyword evidence="3" id="KW-1185">Reference proteome</keyword>
<gene>
    <name evidence="2" type="ORF">CWD84_03920</name>
</gene>
<feature type="compositionally biased region" description="Basic and acidic residues" evidence="1">
    <location>
        <begin position="47"/>
        <end position="61"/>
    </location>
</feature>
<accession>A0AAI8MZ14</accession>
<dbReference type="KEGG" id="bsia:CWD84_03920"/>
<name>A0AAI8MZ14_9BACI</name>
<protein>
    <submittedName>
        <fullName evidence="2">Uncharacterized protein</fullName>
    </submittedName>
</protein>